<name>A0A917BV67_9PROT</name>
<evidence type="ECO:0000256" key="7">
    <source>
        <dbReference type="RuleBase" id="RU364083"/>
    </source>
</evidence>
<comment type="function">
    <text evidence="7">Part of the ABC transporter complex PotABCD involved in spermidine/putrescine import. Responsible for energy coupling to the transport system.</text>
</comment>
<keyword evidence="10" id="KW-1185">Reference proteome</keyword>
<dbReference type="EC" id="7.6.2.11" evidence="7"/>
<keyword evidence="6 7" id="KW-0472">Membrane</keyword>
<evidence type="ECO:0000259" key="8">
    <source>
        <dbReference type="PROSITE" id="PS50893"/>
    </source>
</evidence>
<evidence type="ECO:0000256" key="1">
    <source>
        <dbReference type="ARBA" id="ARBA00022448"/>
    </source>
</evidence>
<keyword evidence="2 7" id="KW-1003">Cell membrane</keyword>
<dbReference type="RefSeq" id="WP_188662029.1">
    <property type="nucleotide sequence ID" value="NZ_BMHV01000005.1"/>
</dbReference>
<dbReference type="GO" id="GO:0015847">
    <property type="term" value="P:putrescine transport"/>
    <property type="evidence" value="ECO:0007669"/>
    <property type="project" value="UniProtKB-ARBA"/>
</dbReference>
<keyword evidence="5 7" id="KW-1278">Translocase</keyword>
<comment type="caution">
    <text evidence="9">The sequence shown here is derived from an EMBL/GenBank/DDBJ whole genome shotgun (WGS) entry which is preliminary data.</text>
</comment>
<dbReference type="GO" id="GO:0015417">
    <property type="term" value="F:ABC-type polyamine transporter activity"/>
    <property type="evidence" value="ECO:0007669"/>
    <property type="project" value="UniProtKB-EC"/>
</dbReference>
<evidence type="ECO:0000256" key="6">
    <source>
        <dbReference type="ARBA" id="ARBA00023136"/>
    </source>
</evidence>
<evidence type="ECO:0000313" key="10">
    <source>
        <dbReference type="Proteomes" id="UP000632498"/>
    </source>
</evidence>
<protein>
    <recommendedName>
        <fullName evidence="7">Spermidine/putrescine import ATP-binding protein PotA</fullName>
        <ecNumber evidence="7">7.6.2.11</ecNumber>
    </recommendedName>
</protein>
<dbReference type="InterPro" id="IPR008995">
    <property type="entry name" value="Mo/tungstate-bd_C_term_dom"/>
</dbReference>
<dbReference type="GO" id="GO:0005524">
    <property type="term" value="F:ATP binding"/>
    <property type="evidence" value="ECO:0007669"/>
    <property type="project" value="UniProtKB-KW"/>
</dbReference>
<dbReference type="Pfam" id="PF08402">
    <property type="entry name" value="TOBE_2"/>
    <property type="match status" value="1"/>
</dbReference>
<dbReference type="InterPro" id="IPR003439">
    <property type="entry name" value="ABC_transporter-like_ATP-bd"/>
</dbReference>
<dbReference type="SUPFAM" id="SSF50331">
    <property type="entry name" value="MOP-like"/>
    <property type="match status" value="1"/>
</dbReference>
<comment type="catalytic activity">
    <reaction evidence="7">
        <text>ATP + H2O + polyamine-[polyamine-binding protein]Side 1 = ADP + phosphate + polyamineSide 2 + [polyamine-binding protein]Side 1.</text>
        <dbReference type="EC" id="7.6.2.11"/>
    </reaction>
</comment>
<dbReference type="InterPro" id="IPR027417">
    <property type="entry name" value="P-loop_NTPase"/>
</dbReference>
<dbReference type="Proteomes" id="UP000632498">
    <property type="component" value="Unassembled WGS sequence"/>
</dbReference>
<dbReference type="GO" id="GO:0043190">
    <property type="term" value="C:ATP-binding cassette (ABC) transporter complex"/>
    <property type="evidence" value="ECO:0007669"/>
    <property type="project" value="InterPro"/>
</dbReference>
<dbReference type="PROSITE" id="PS50893">
    <property type="entry name" value="ABC_TRANSPORTER_2"/>
    <property type="match status" value="1"/>
</dbReference>
<organism evidence="9 10">
    <name type="scientific">Terasakiella brassicae</name>
    <dbReference type="NCBI Taxonomy" id="1634917"/>
    <lineage>
        <taxon>Bacteria</taxon>
        <taxon>Pseudomonadati</taxon>
        <taxon>Pseudomonadota</taxon>
        <taxon>Alphaproteobacteria</taxon>
        <taxon>Rhodospirillales</taxon>
        <taxon>Terasakiellaceae</taxon>
        <taxon>Terasakiella</taxon>
    </lineage>
</organism>
<dbReference type="PANTHER" id="PTHR42781:SF6">
    <property type="entry name" value="SPERMIDINE_PUTRESCINE IMPORT ATP-BINDING PROTEIN POTA"/>
    <property type="match status" value="1"/>
</dbReference>
<dbReference type="InterPro" id="IPR013611">
    <property type="entry name" value="Transp-assoc_OB_typ2"/>
</dbReference>
<gene>
    <name evidence="7" type="primary">potA</name>
    <name evidence="9" type="ORF">GCM10011332_08670</name>
</gene>
<dbReference type="InterPro" id="IPR017871">
    <property type="entry name" value="ABC_transporter-like_CS"/>
</dbReference>
<evidence type="ECO:0000256" key="2">
    <source>
        <dbReference type="ARBA" id="ARBA00022475"/>
    </source>
</evidence>
<evidence type="ECO:0000313" key="9">
    <source>
        <dbReference type="EMBL" id="GGF57489.1"/>
    </source>
</evidence>
<reference evidence="9" key="2">
    <citation type="submission" date="2020-09" db="EMBL/GenBank/DDBJ databases">
        <authorList>
            <person name="Sun Q."/>
            <person name="Zhou Y."/>
        </authorList>
    </citation>
    <scope>NUCLEOTIDE SEQUENCE</scope>
    <source>
        <strain evidence="9">CGMCC 1.15254</strain>
    </source>
</reference>
<dbReference type="PROSITE" id="PS00211">
    <property type="entry name" value="ABC_TRANSPORTER_1"/>
    <property type="match status" value="1"/>
</dbReference>
<comment type="similarity">
    <text evidence="7">Belongs to the ABC transporter superfamily. Spermidine/putrescine importer (TC 3.A.1.11.1) family.</text>
</comment>
<keyword evidence="1 7" id="KW-0813">Transport</keyword>
<dbReference type="GO" id="GO:0016887">
    <property type="term" value="F:ATP hydrolysis activity"/>
    <property type="evidence" value="ECO:0007669"/>
    <property type="project" value="InterPro"/>
</dbReference>
<dbReference type="NCBIfam" id="TIGR01187">
    <property type="entry name" value="potA"/>
    <property type="match status" value="1"/>
</dbReference>
<dbReference type="SMART" id="SM00382">
    <property type="entry name" value="AAA"/>
    <property type="match status" value="1"/>
</dbReference>
<evidence type="ECO:0000256" key="5">
    <source>
        <dbReference type="ARBA" id="ARBA00022967"/>
    </source>
</evidence>
<evidence type="ECO:0000256" key="4">
    <source>
        <dbReference type="ARBA" id="ARBA00022840"/>
    </source>
</evidence>
<keyword evidence="3 7" id="KW-0547">Nucleotide-binding</keyword>
<accession>A0A917BV67</accession>
<feature type="domain" description="ABC transporter" evidence="8">
    <location>
        <begin position="10"/>
        <end position="241"/>
    </location>
</feature>
<dbReference type="Pfam" id="PF00005">
    <property type="entry name" value="ABC_tran"/>
    <property type="match status" value="1"/>
</dbReference>
<proteinExistence type="inferred from homology"/>
<dbReference type="InterPro" id="IPR003593">
    <property type="entry name" value="AAA+_ATPase"/>
</dbReference>
<dbReference type="PANTHER" id="PTHR42781">
    <property type="entry name" value="SPERMIDINE/PUTRESCINE IMPORT ATP-BINDING PROTEIN POTA"/>
    <property type="match status" value="1"/>
</dbReference>
<comment type="subunit">
    <text evidence="7">The complex is composed of two ATP-binding proteins (PotA), two transmembrane proteins (PotB and PotC) and a solute-binding protein (PotD).</text>
</comment>
<evidence type="ECO:0000256" key="3">
    <source>
        <dbReference type="ARBA" id="ARBA00022741"/>
    </source>
</evidence>
<dbReference type="InterPro" id="IPR005893">
    <property type="entry name" value="PotA-like"/>
</dbReference>
<dbReference type="InterPro" id="IPR050093">
    <property type="entry name" value="ABC_SmlMolc_Importer"/>
</dbReference>
<dbReference type="EMBL" id="BMHV01000005">
    <property type="protein sequence ID" value="GGF57489.1"/>
    <property type="molecule type" value="Genomic_DNA"/>
</dbReference>
<sequence>MTASANDPLVRFVNVQKTYDGENLVVKNLNLDIKRGEFLTLLGPSGSGKSTCLMMLAGFETPTHGNILLQGNAINNVPPHKRDIGVVFQNYALFPHMSVVENVAFPLTVRKMNKTDAKAKAQRALDMVQLGEFGERRPGQLSGGQQQRVALARSLVFEPQLVLMDEPLGALDKKLREQMQIEIKHIHESLGVTMVFVTHDQDEALTMSDRVAVFNDGIIQQIDDPATLYECPQNSFVANFIGETNTLCGEIVSSDNQACAVQLPNGVKITAQNVAGHGAGVQTAVSLRPERVQLNDVKPDFANVFEATVIETIYHGNHVRVALDVGGQKDFRAMVRAGNIHADLNPGHKLYVGFSADDCRALDPASA</sequence>
<dbReference type="SUPFAM" id="SSF52540">
    <property type="entry name" value="P-loop containing nucleoside triphosphate hydrolases"/>
    <property type="match status" value="1"/>
</dbReference>
<reference evidence="9" key="1">
    <citation type="journal article" date="2014" name="Int. J. Syst. Evol. Microbiol.">
        <title>Complete genome sequence of Corynebacterium casei LMG S-19264T (=DSM 44701T), isolated from a smear-ripened cheese.</title>
        <authorList>
            <consortium name="US DOE Joint Genome Institute (JGI-PGF)"/>
            <person name="Walter F."/>
            <person name="Albersmeier A."/>
            <person name="Kalinowski J."/>
            <person name="Ruckert C."/>
        </authorList>
    </citation>
    <scope>NUCLEOTIDE SEQUENCE</scope>
    <source>
        <strain evidence="9">CGMCC 1.15254</strain>
    </source>
</reference>
<dbReference type="AlphaFoldDB" id="A0A917BV67"/>
<dbReference type="FunFam" id="3.40.50.300:FF:000133">
    <property type="entry name" value="Spermidine/putrescine import ATP-binding protein PotA"/>
    <property type="match status" value="1"/>
</dbReference>
<dbReference type="Gene3D" id="2.40.50.100">
    <property type="match status" value="1"/>
</dbReference>
<dbReference type="Gene3D" id="3.40.50.300">
    <property type="entry name" value="P-loop containing nucleotide triphosphate hydrolases"/>
    <property type="match status" value="1"/>
</dbReference>
<keyword evidence="4 7" id="KW-0067">ATP-binding</keyword>